<sequence>MNMLKGNSPDPMPVPSLMPVLSRGKHRTPRSGACFMEFASYLAGEAWSDHPACTHPLVASLARMVNDCTSDSSRTRLVPLIPSVIGLTGDNPRVRLLIAVRAATAALPVSSADHQRALAVGILNCERQLEGLDGELPDGLAARIRTAFDAAPETERWAREFIASMGAWSRTKFTDRTAETIIRVSVQGIAEACTPNPDDRLFELLSGVIEDATRVLAPVEPVETPSESVVLADDARGADARPARMRVRG</sequence>
<gene>
    <name evidence="1" type="ORF">MQH31_12060</name>
</gene>
<name>A0AA41UHK6_9MICO</name>
<dbReference type="RefSeq" id="WP_243012258.1">
    <property type="nucleotide sequence ID" value="NZ_JALGAR010000003.1"/>
</dbReference>
<proteinExistence type="predicted"/>
<comment type="caution">
    <text evidence="1">The sequence shown here is derived from an EMBL/GenBank/DDBJ whole genome shotgun (WGS) entry which is preliminary data.</text>
</comment>
<evidence type="ECO:0000313" key="1">
    <source>
        <dbReference type="EMBL" id="MCI4658539.1"/>
    </source>
</evidence>
<dbReference type="Proteomes" id="UP001165341">
    <property type="component" value="Unassembled WGS sequence"/>
</dbReference>
<reference evidence="1" key="1">
    <citation type="submission" date="2022-03" db="EMBL/GenBank/DDBJ databases">
        <title>Cryobacterium sp. nov. strain ZS14-85, isolated from Antarctic soil.</title>
        <authorList>
            <person name="Li J."/>
            <person name="Niu G."/>
        </authorList>
    </citation>
    <scope>NUCLEOTIDE SEQUENCE</scope>
    <source>
        <strain evidence="1">ZS14-85</strain>
    </source>
</reference>
<dbReference type="EMBL" id="JALGAR010000003">
    <property type="protein sequence ID" value="MCI4658539.1"/>
    <property type="molecule type" value="Genomic_DNA"/>
</dbReference>
<organism evidence="1 2">
    <name type="scientific">Cryobacterium zhongshanensis</name>
    <dbReference type="NCBI Taxonomy" id="2928153"/>
    <lineage>
        <taxon>Bacteria</taxon>
        <taxon>Bacillati</taxon>
        <taxon>Actinomycetota</taxon>
        <taxon>Actinomycetes</taxon>
        <taxon>Micrococcales</taxon>
        <taxon>Microbacteriaceae</taxon>
        <taxon>Cryobacterium</taxon>
    </lineage>
</organism>
<evidence type="ECO:0000313" key="2">
    <source>
        <dbReference type="Proteomes" id="UP001165341"/>
    </source>
</evidence>
<protein>
    <submittedName>
        <fullName evidence="1">Uncharacterized protein</fullName>
    </submittedName>
</protein>
<accession>A0AA41UHK6</accession>
<dbReference type="AlphaFoldDB" id="A0AA41UHK6"/>
<keyword evidence="2" id="KW-1185">Reference proteome</keyword>